<dbReference type="InterPro" id="IPR036038">
    <property type="entry name" value="Aminotransferase-like"/>
</dbReference>
<dbReference type="SUPFAM" id="SSF56752">
    <property type="entry name" value="D-aminoacid aminotransferase-like PLP-dependent enzymes"/>
    <property type="match status" value="1"/>
</dbReference>
<dbReference type="EMBL" id="JWIC01000007">
    <property type="protein sequence ID" value="KID55940.1"/>
    <property type="molecule type" value="Genomic_DNA"/>
</dbReference>
<dbReference type="InterPro" id="IPR043131">
    <property type="entry name" value="BCAT-like_N"/>
</dbReference>
<dbReference type="PANTHER" id="PTHR42743">
    <property type="entry name" value="AMINO-ACID AMINOTRANSFERASE"/>
    <property type="match status" value="1"/>
</dbReference>
<name>A0A0C1Q904_9GAMM</name>
<accession>A0A0C1Q904</accession>
<gene>
    <name evidence="2" type="ORF">JF50_16535</name>
</gene>
<dbReference type="Gene3D" id="3.30.470.10">
    <property type="match status" value="1"/>
</dbReference>
<dbReference type="InterPro" id="IPR050571">
    <property type="entry name" value="Class-IV_PLP-Dep_Aminotrnsfr"/>
</dbReference>
<dbReference type="Pfam" id="PF01063">
    <property type="entry name" value="Aminotran_4"/>
    <property type="match status" value="1"/>
</dbReference>
<sequence>MTNNEFSANTFINGEYQPNSALNPLAFSGFAHFSAMQVREGKVRGIDLHLTRLRKASQKLFNNALSDQQIRTYIRDAIRESPLDCSLTITLYSSHGEFTAQSMDTLPQVLVRTSAPSNGPVGPLHLTAIKHQRPMPDIKHVGEIGKTFYLHRAIEKGFDDAVFVDEQTRISEGTIWNLAFWDGHAIIWPKAPMLQGTMMSMLQRQLTKLQIPQRTVELKLTDLAILSGAAVMNSWTPGVSVKGIDSTVFTDSDTLNALLHNAYQYEPLEEV</sequence>
<organism evidence="2 3">
    <name type="scientific">Pseudoalteromonas luteoviolacea</name>
    <dbReference type="NCBI Taxonomy" id="43657"/>
    <lineage>
        <taxon>Bacteria</taxon>
        <taxon>Pseudomonadati</taxon>
        <taxon>Pseudomonadota</taxon>
        <taxon>Gammaproteobacteria</taxon>
        <taxon>Alteromonadales</taxon>
        <taxon>Pseudoalteromonadaceae</taxon>
        <taxon>Pseudoalteromonas</taxon>
    </lineage>
</organism>
<dbReference type="InterPro" id="IPR001544">
    <property type="entry name" value="Aminotrans_IV"/>
</dbReference>
<dbReference type="GO" id="GO:0008483">
    <property type="term" value="F:transaminase activity"/>
    <property type="evidence" value="ECO:0007669"/>
    <property type="project" value="UniProtKB-KW"/>
</dbReference>
<dbReference type="GO" id="GO:0046394">
    <property type="term" value="P:carboxylic acid biosynthetic process"/>
    <property type="evidence" value="ECO:0007669"/>
    <property type="project" value="UniProtKB-ARBA"/>
</dbReference>
<dbReference type="Proteomes" id="UP000031327">
    <property type="component" value="Unassembled WGS sequence"/>
</dbReference>
<dbReference type="AlphaFoldDB" id="A0A0C1Q904"/>
<reference evidence="2 3" key="1">
    <citation type="submission" date="2014-12" db="EMBL/GenBank/DDBJ databases">
        <title>Draft Genome Sequence of Pseudoalteromonas luteoviolacea HI1.</title>
        <authorList>
            <person name="Asahina A.Y."/>
            <person name="Hadfield M.G."/>
        </authorList>
    </citation>
    <scope>NUCLEOTIDE SEQUENCE [LARGE SCALE GENOMIC DNA]</scope>
    <source>
        <strain evidence="2 3">HI1</strain>
    </source>
</reference>
<evidence type="ECO:0000313" key="2">
    <source>
        <dbReference type="EMBL" id="KID55940.1"/>
    </source>
</evidence>
<keyword evidence="2" id="KW-0808">Transferase</keyword>
<comment type="similarity">
    <text evidence="1">Belongs to the class-IV pyridoxal-phosphate-dependent aminotransferase family.</text>
</comment>
<dbReference type="PANTHER" id="PTHR42743:SF13">
    <property type="entry name" value="P-LOOP CONTAINING NUCLEOSIDE TRIPHOSPHATE HYDROLASE PROTEIN"/>
    <property type="match status" value="1"/>
</dbReference>
<dbReference type="OrthoDB" id="8912228at2"/>
<comment type="caution">
    <text evidence="2">The sequence shown here is derived from an EMBL/GenBank/DDBJ whole genome shotgun (WGS) entry which is preliminary data.</text>
</comment>
<dbReference type="Gene3D" id="3.20.10.10">
    <property type="entry name" value="D-amino Acid Aminotransferase, subunit A, domain 2"/>
    <property type="match status" value="1"/>
</dbReference>
<evidence type="ECO:0000256" key="1">
    <source>
        <dbReference type="ARBA" id="ARBA00009320"/>
    </source>
</evidence>
<dbReference type="InterPro" id="IPR043132">
    <property type="entry name" value="BCAT-like_C"/>
</dbReference>
<dbReference type="NCBIfam" id="NF006734">
    <property type="entry name" value="PRK09266.1"/>
    <property type="match status" value="1"/>
</dbReference>
<evidence type="ECO:0000313" key="3">
    <source>
        <dbReference type="Proteomes" id="UP000031327"/>
    </source>
</evidence>
<proteinExistence type="inferred from homology"/>
<dbReference type="RefSeq" id="WP_039610512.1">
    <property type="nucleotide sequence ID" value="NZ_JWIC01000007.1"/>
</dbReference>
<protein>
    <submittedName>
        <fullName evidence="2">Aminotransferase, class IV</fullName>
    </submittedName>
</protein>
<keyword evidence="2" id="KW-0032">Aminotransferase</keyword>